<accession>R4YS32</accession>
<dbReference type="HOGENOM" id="CLU_976043_0_0_6"/>
<organism evidence="1 2">
    <name type="scientific">Oleispira antarctica RB-8</name>
    <dbReference type="NCBI Taxonomy" id="698738"/>
    <lineage>
        <taxon>Bacteria</taxon>
        <taxon>Pseudomonadati</taxon>
        <taxon>Pseudomonadota</taxon>
        <taxon>Gammaproteobacteria</taxon>
        <taxon>Oceanospirillales</taxon>
        <taxon>Oceanospirillaceae</taxon>
        <taxon>Oleispira</taxon>
    </lineage>
</organism>
<reference evidence="1 2" key="1">
    <citation type="journal article" date="2013" name="Nat. Commun.">
        <title>Genome sequence and functional genomic analysis of the oil-degrading bacterium Oleispira antarctica.</title>
        <authorList>
            <person name="Kube M."/>
            <person name="Chernikova T.N."/>
            <person name="Al-Ramahi Y."/>
            <person name="Beloqui A."/>
            <person name="Lopez-Cortez N."/>
            <person name="Guazzaroni M.E."/>
            <person name="Heipieper H.J."/>
            <person name="Klages S."/>
            <person name="Kotsyurbenko O.R."/>
            <person name="Langer I."/>
            <person name="Nechitaylo T.Y."/>
            <person name="Lunsdorf H."/>
            <person name="Fernandez M."/>
            <person name="Juarez S."/>
            <person name="Ciordia S."/>
            <person name="Singer A."/>
            <person name="Kagan O."/>
            <person name="Egorova O."/>
            <person name="Petit P.A."/>
            <person name="Stogios P."/>
            <person name="Kim Y."/>
            <person name="Tchigvintsev A."/>
            <person name="Flick R."/>
            <person name="Denaro R."/>
            <person name="Genovese M."/>
            <person name="Albar J.P."/>
            <person name="Reva O.N."/>
            <person name="Martinez-Gomariz M."/>
            <person name="Tran H."/>
            <person name="Ferrer M."/>
            <person name="Savchenko A."/>
            <person name="Yakunin A.F."/>
            <person name="Yakimov M.M."/>
            <person name="Golyshina O.V."/>
            <person name="Reinhardt R."/>
            <person name="Golyshin P.N."/>
        </authorList>
    </citation>
    <scope>NUCLEOTIDE SEQUENCE [LARGE SCALE GENOMIC DNA]</scope>
</reference>
<keyword evidence="2" id="KW-1185">Reference proteome</keyword>
<evidence type="ECO:0000313" key="1">
    <source>
        <dbReference type="EMBL" id="CCK78006.1"/>
    </source>
</evidence>
<gene>
    <name evidence="1" type="ORF">OLEAN_C38300</name>
</gene>
<proteinExistence type="predicted"/>
<dbReference type="STRING" id="698738.OLEAN_C38300"/>
<protein>
    <submittedName>
        <fullName evidence="1">Uncharacterized protein</fullName>
    </submittedName>
</protein>
<dbReference type="KEGG" id="oai:OLEAN_C38300"/>
<sequence length="285" mass="31350">MKKEISISLLALSLAACGGDSGSNANEGENSSKITISSYSSAEATDTSPVGTWIAVRSNIHFTDDVQDYTFQSRELFTINEQGDNYLINSCDGFISRSSVAKDAFLTDDIEDSESDNYSEKSKQTFTSNINFTGNSVYTEKVTGEGNEADSEQKWIKTTDAIKISDTTDLQENISITSQNTDLSHDKIDIKCANFREGTDGLSTVNINSPDNLSFTLENGATDEDHGIYFESENLTFEAFKDDDENDVIDISYEITNNTVDNYSVTAIYSEPSRSATFNVSVDFK</sequence>
<dbReference type="Proteomes" id="UP000032749">
    <property type="component" value="Chromosome"/>
</dbReference>
<dbReference type="PROSITE" id="PS51257">
    <property type="entry name" value="PROKAR_LIPOPROTEIN"/>
    <property type="match status" value="1"/>
</dbReference>
<dbReference type="AlphaFoldDB" id="R4YS32"/>
<dbReference type="EMBL" id="FO203512">
    <property type="protein sequence ID" value="CCK78006.1"/>
    <property type="molecule type" value="Genomic_DNA"/>
</dbReference>
<name>R4YS32_OLEAN</name>
<evidence type="ECO:0000313" key="2">
    <source>
        <dbReference type="Proteomes" id="UP000032749"/>
    </source>
</evidence>